<keyword evidence="3" id="KW-1185">Reference proteome</keyword>
<feature type="compositionally biased region" description="Basic and acidic residues" evidence="1">
    <location>
        <begin position="367"/>
        <end position="387"/>
    </location>
</feature>
<evidence type="ECO:0000313" key="2">
    <source>
        <dbReference type="EMBL" id="KAF2489347.1"/>
    </source>
</evidence>
<evidence type="ECO:0008006" key="4">
    <source>
        <dbReference type="Google" id="ProtNLM"/>
    </source>
</evidence>
<dbReference type="PANTHER" id="PTHR36167:SF4">
    <property type="entry name" value="FUNGAL N-TERMINAL DOMAIN-CONTAINING PROTEIN"/>
    <property type="match status" value="1"/>
</dbReference>
<protein>
    <recommendedName>
        <fullName evidence="4">Fungal N-terminal domain-containing protein</fullName>
    </recommendedName>
</protein>
<feature type="compositionally biased region" description="Basic and acidic residues" evidence="1">
    <location>
        <begin position="522"/>
        <end position="546"/>
    </location>
</feature>
<proteinExistence type="predicted"/>
<reference evidence="2" key="1">
    <citation type="journal article" date="2020" name="Stud. Mycol.">
        <title>101 Dothideomycetes genomes: a test case for predicting lifestyles and emergence of pathogens.</title>
        <authorList>
            <person name="Haridas S."/>
            <person name="Albert R."/>
            <person name="Binder M."/>
            <person name="Bloem J."/>
            <person name="Labutti K."/>
            <person name="Salamov A."/>
            <person name="Andreopoulos B."/>
            <person name="Baker S."/>
            <person name="Barry K."/>
            <person name="Bills G."/>
            <person name="Bluhm B."/>
            <person name="Cannon C."/>
            <person name="Castanera R."/>
            <person name="Culley D."/>
            <person name="Daum C."/>
            <person name="Ezra D."/>
            <person name="Gonzalez J."/>
            <person name="Henrissat B."/>
            <person name="Kuo A."/>
            <person name="Liang C."/>
            <person name="Lipzen A."/>
            <person name="Lutzoni F."/>
            <person name="Magnuson J."/>
            <person name="Mondo S."/>
            <person name="Nolan M."/>
            <person name="Ohm R."/>
            <person name="Pangilinan J."/>
            <person name="Park H.-J."/>
            <person name="Ramirez L."/>
            <person name="Alfaro M."/>
            <person name="Sun H."/>
            <person name="Tritt A."/>
            <person name="Yoshinaga Y."/>
            <person name="Zwiers L.-H."/>
            <person name="Turgeon B."/>
            <person name="Goodwin S."/>
            <person name="Spatafora J."/>
            <person name="Crous P."/>
            <person name="Grigoriev I."/>
        </authorList>
    </citation>
    <scope>NUCLEOTIDE SEQUENCE</scope>
    <source>
        <strain evidence="2">CBS 269.34</strain>
    </source>
</reference>
<dbReference type="GO" id="GO:0006355">
    <property type="term" value="P:regulation of DNA-templated transcription"/>
    <property type="evidence" value="ECO:0007669"/>
    <property type="project" value="InterPro"/>
</dbReference>
<sequence>MAEIGLIASVIQVAGAGLTLADTLYQYADSVSSADKRIKDIAKDVKLTSRVIDELGSIFKKNETALLLSKNAVSTAEETVLECSSLFEEMDAAIKKTKKSTLGKLMFPFQAPKMELLRANIDRLKSTLQLLMQVLTHAYQVASHNVDKEAAAAQRHQIKILIKAKKESTKRYEESLKNYSPSDDSIVLNDNASTTRDRGFDPDAEQSDGMVKAATIFGSTINKSSLKSCVAHIQKLLEDIELVQRCLSSDDVGAGHSEHQQRLIGSYFNAREHLDTVILGGSSSKRTDTGLSGSTAGKGQRIATADLGAAGIASIKDAPKNERHIVGAVIGGLGAAAVASDNTFEFPTYASMDPQLAQSLRMKYEEEKAREEHEKKAKEAAKNKTELENMPDEDLEAELEKAFKEYAALKSDVSDFQAEIGHIGDGKNHGTNQVWRKPTQRDELDELLRKIQDMKKELHDYVWSPEFGLGSSPPSSYPDKSIGDSPALQNLHNSAFGDDARNGRGDFLGSSPPDSTDQQADSSEKDAQAEEERKVSKNLEEEEDFEKRVEEELRKRLVILGFQDSPIGSADIYQGA</sequence>
<dbReference type="PANTHER" id="PTHR36167">
    <property type="entry name" value="C2H2 FINGER DOMAIN TRANSCRIPTION FACTOR (EUROFUNG)-RELATED"/>
    <property type="match status" value="1"/>
</dbReference>
<feature type="compositionally biased region" description="Polar residues" evidence="1">
    <location>
        <begin position="512"/>
        <end position="521"/>
    </location>
</feature>
<dbReference type="AlphaFoldDB" id="A0A6A6QD06"/>
<gene>
    <name evidence="2" type="ORF">BU16DRAFT_179354</name>
</gene>
<organism evidence="2 3">
    <name type="scientific">Lophium mytilinum</name>
    <dbReference type="NCBI Taxonomy" id="390894"/>
    <lineage>
        <taxon>Eukaryota</taxon>
        <taxon>Fungi</taxon>
        <taxon>Dikarya</taxon>
        <taxon>Ascomycota</taxon>
        <taxon>Pezizomycotina</taxon>
        <taxon>Dothideomycetes</taxon>
        <taxon>Pleosporomycetidae</taxon>
        <taxon>Mytilinidiales</taxon>
        <taxon>Mytilinidiaceae</taxon>
        <taxon>Lophium</taxon>
    </lineage>
</organism>
<evidence type="ECO:0000256" key="1">
    <source>
        <dbReference type="SAM" id="MobiDB-lite"/>
    </source>
</evidence>
<dbReference type="EMBL" id="MU004199">
    <property type="protein sequence ID" value="KAF2489347.1"/>
    <property type="molecule type" value="Genomic_DNA"/>
</dbReference>
<accession>A0A6A6QD06</accession>
<name>A0A6A6QD06_9PEZI</name>
<feature type="region of interest" description="Disordered" evidence="1">
    <location>
        <begin position="462"/>
        <end position="546"/>
    </location>
</feature>
<dbReference type="Gene3D" id="1.10.287.3990">
    <property type="match status" value="1"/>
</dbReference>
<dbReference type="Proteomes" id="UP000799750">
    <property type="component" value="Unassembled WGS sequence"/>
</dbReference>
<evidence type="ECO:0000313" key="3">
    <source>
        <dbReference type="Proteomes" id="UP000799750"/>
    </source>
</evidence>
<dbReference type="OrthoDB" id="5431013at2759"/>
<dbReference type="InterPro" id="IPR039327">
    <property type="entry name" value="CON7-like"/>
</dbReference>
<feature type="region of interest" description="Disordered" evidence="1">
    <location>
        <begin position="367"/>
        <end position="388"/>
    </location>
</feature>